<evidence type="ECO:0000256" key="2">
    <source>
        <dbReference type="SAM" id="Phobius"/>
    </source>
</evidence>
<dbReference type="KEGG" id="ome:OLMES_3802"/>
<evidence type="ECO:0000313" key="4">
    <source>
        <dbReference type="Proteomes" id="UP000196027"/>
    </source>
</evidence>
<protein>
    <submittedName>
        <fullName evidence="3">Uncharacterized protein</fullName>
    </submittedName>
</protein>
<keyword evidence="2" id="KW-0812">Transmembrane</keyword>
<gene>
    <name evidence="3" type="ORF">OLMES_3802</name>
</gene>
<keyword evidence="2" id="KW-1133">Transmembrane helix</keyword>
<feature type="compositionally biased region" description="Basic and acidic residues" evidence="1">
    <location>
        <begin position="52"/>
        <end position="71"/>
    </location>
</feature>
<proteinExistence type="predicted"/>
<feature type="transmembrane region" description="Helical" evidence="2">
    <location>
        <begin position="22"/>
        <end position="41"/>
    </location>
</feature>
<name>A0A1Y0IBB7_9GAMM</name>
<keyword evidence="4" id="KW-1185">Reference proteome</keyword>
<dbReference type="Proteomes" id="UP000196027">
    <property type="component" value="Chromosome"/>
</dbReference>
<feature type="compositionally biased region" description="Polar residues" evidence="1">
    <location>
        <begin position="93"/>
        <end position="113"/>
    </location>
</feature>
<evidence type="ECO:0000256" key="1">
    <source>
        <dbReference type="SAM" id="MobiDB-lite"/>
    </source>
</evidence>
<organism evidence="3 4">
    <name type="scientific">Oleiphilus messinensis</name>
    <dbReference type="NCBI Taxonomy" id="141451"/>
    <lineage>
        <taxon>Bacteria</taxon>
        <taxon>Pseudomonadati</taxon>
        <taxon>Pseudomonadota</taxon>
        <taxon>Gammaproteobacteria</taxon>
        <taxon>Oceanospirillales</taxon>
        <taxon>Oleiphilaceae</taxon>
        <taxon>Oleiphilus</taxon>
    </lineage>
</organism>
<dbReference type="RefSeq" id="WP_087462675.1">
    <property type="nucleotide sequence ID" value="NZ_CP021425.1"/>
</dbReference>
<reference evidence="3 4" key="1">
    <citation type="submission" date="2017-05" db="EMBL/GenBank/DDBJ databases">
        <title>Genomic insights into alkan degradation activity of Oleiphilus messinensis.</title>
        <authorList>
            <person name="Kozyavkin S.A."/>
            <person name="Slesarev A.I."/>
            <person name="Golyshin P.N."/>
            <person name="Korzhenkov A."/>
            <person name="Golyshina O.N."/>
            <person name="Toshchakov S.V."/>
        </authorList>
    </citation>
    <scope>NUCLEOTIDE SEQUENCE [LARGE SCALE GENOMIC DNA]</scope>
    <source>
        <strain evidence="3 4">ME102</strain>
    </source>
</reference>
<feature type="region of interest" description="Disordered" evidence="1">
    <location>
        <begin position="180"/>
        <end position="200"/>
    </location>
</feature>
<feature type="region of interest" description="Disordered" evidence="1">
    <location>
        <begin position="86"/>
        <end position="113"/>
    </location>
</feature>
<feature type="transmembrane region" description="Helical" evidence="2">
    <location>
        <begin position="227"/>
        <end position="249"/>
    </location>
</feature>
<accession>A0A1Y0IBB7</accession>
<sequence>MNLNSNNSHTLTKPHYSDCNQVIQFLMIALFCLSATVSWATEISTEASTPKPDTEKTTEEKSSETPTESKHPLLSLAELERLLGTASKKPPKNETTPSPENAQTPDIEPNLTSTIIDGPVDVISLTDYQSLDSIRLEWMDLKEDIQGIKADVEMTIESQVGDIQGAIKLDHFFRSPASATPPTHDYRYEHQSHSGQSGDQYYEDQRSVPAIFIWYRKILRFKDNSPILFYSLIFFVLFVIIIVTAISGLRKT</sequence>
<dbReference type="EMBL" id="CP021425">
    <property type="protein sequence ID" value="ARU57822.1"/>
    <property type="molecule type" value="Genomic_DNA"/>
</dbReference>
<dbReference type="AlphaFoldDB" id="A0A1Y0IBB7"/>
<keyword evidence="2" id="KW-0472">Membrane</keyword>
<feature type="region of interest" description="Disordered" evidence="1">
    <location>
        <begin position="44"/>
        <end position="73"/>
    </location>
</feature>
<evidence type="ECO:0000313" key="3">
    <source>
        <dbReference type="EMBL" id="ARU57822.1"/>
    </source>
</evidence>